<organism evidence="2 3">
    <name type="scientific">Shigella flexneri</name>
    <dbReference type="NCBI Taxonomy" id="623"/>
    <lineage>
        <taxon>Bacteria</taxon>
        <taxon>Pseudomonadati</taxon>
        <taxon>Pseudomonadota</taxon>
        <taxon>Gammaproteobacteria</taxon>
        <taxon>Enterobacterales</taxon>
        <taxon>Enterobacteriaceae</taxon>
        <taxon>Shigella</taxon>
    </lineage>
</organism>
<evidence type="ECO:0000313" key="2">
    <source>
        <dbReference type="EMBL" id="AAN41881.2"/>
    </source>
</evidence>
<dbReference type="PATRIC" id="fig|198214.7.peg.247"/>
<accession>Q7UDN3</accession>
<dbReference type="RefSeq" id="NP_706174.2">
    <property type="nucleotide sequence ID" value="NC_004337.2"/>
</dbReference>
<accession>Q83MB2</accession>
<feature type="compositionally biased region" description="Basic and acidic residues" evidence="1">
    <location>
        <begin position="43"/>
        <end position="57"/>
    </location>
</feature>
<evidence type="ECO:0000256" key="1">
    <source>
        <dbReference type="SAM" id="MobiDB-lite"/>
    </source>
</evidence>
<protein>
    <submittedName>
        <fullName evidence="2">Hypothetical bacteriophage protein</fullName>
    </submittedName>
</protein>
<gene>
    <name evidence="2" type="ordered locus">SF0219</name>
</gene>
<sequence length="76" mass="8812">MTHMIFRHGDMKKWKGVGYDFEIVKAEELQEYLDAGWFSHPDDLLKDVAEPEPEEKQRKKPGRKPKAAADEPDNEG</sequence>
<proteinExistence type="predicted"/>
<reference evidence="2 3" key="1">
    <citation type="journal article" date="2002" name="Nucleic Acids Res.">
        <title>Genome sequence of Shigella flexneri 2a: insights into pathogenicity through comparison with genomes of Escherichia coli K12 and O157.</title>
        <authorList>
            <person name="Jin Q."/>
            <person name="Yuan Z."/>
            <person name="Xu J."/>
            <person name="Wang Y."/>
            <person name="Shen Y."/>
            <person name="Lu W."/>
            <person name="Wang J."/>
            <person name="Liu H."/>
            <person name="Yang J."/>
            <person name="Yang F."/>
            <person name="Zhang X."/>
            <person name="Zhang J."/>
            <person name="Yang G."/>
            <person name="Wu H."/>
            <person name="Qu D."/>
            <person name="Dong J."/>
            <person name="Sun L."/>
            <person name="Xue Y."/>
            <person name="Zhao A."/>
            <person name="Gao Y."/>
            <person name="Zhu J."/>
            <person name="Kan B."/>
            <person name="Ding K."/>
            <person name="Chen S."/>
            <person name="Cheng H."/>
            <person name="Yao Z."/>
            <person name="He B."/>
            <person name="Chen R."/>
            <person name="Ma D."/>
            <person name="Qiang B."/>
            <person name="Wen Y."/>
            <person name="Hou Y."/>
            <person name="Yu J."/>
        </authorList>
    </citation>
    <scope>NUCLEOTIDE SEQUENCE [LARGE SCALE GENOMIC DNA]</scope>
    <source>
        <strain evidence="3">301 / Serotype 2a</strain>
    </source>
</reference>
<name>A0A0H2UX46_SHIFL</name>
<accession>A0A2G3EI86</accession>
<evidence type="ECO:0000313" key="3">
    <source>
        <dbReference type="Proteomes" id="UP000001006"/>
    </source>
</evidence>
<dbReference type="KEGG" id="sfl:SF0219"/>
<accession>A0A0H2UX46</accession>
<dbReference type="RefSeq" id="WP_005053303.1">
    <property type="nucleotide sequence ID" value="NZ_BSBP01000109.1"/>
</dbReference>
<dbReference type="AlphaFoldDB" id="A0A0H2UX46"/>
<dbReference type="PaxDb" id="198214-SF0219"/>
<dbReference type="Proteomes" id="UP000001006">
    <property type="component" value="Chromosome"/>
</dbReference>
<feature type="region of interest" description="Disordered" evidence="1">
    <location>
        <begin position="43"/>
        <end position="76"/>
    </location>
</feature>
<dbReference type="EMBL" id="AE005674">
    <property type="protein sequence ID" value="AAN41881.2"/>
    <property type="molecule type" value="Genomic_DNA"/>
</dbReference>
<dbReference type="GeneID" id="1024336"/>
<keyword evidence="3" id="KW-1185">Reference proteome</keyword>